<proteinExistence type="predicted"/>
<evidence type="ECO:0000313" key="2">
    <source>
        <dbReference type="Proteomes" id="UP001163603"/>
    </source>
</evidence>
<name>A0ACC0YDX4_9ROSI</name>
<sequence>MNSGTCIKTTFINDYYKATSGSVSMVQYQRIIS</sequence>
<dbReference type="EMBL" id="CM047742">
    <property type="protein sequence ID" value="KAJ0035326.1"/>
    <property type="molecule type" value="Genomic_DNA"/>
</dbReference>
<keyword evidence="2" id="KW-1185">Reference proteome</keyword>
<protein>
    <submittedName>
        <fullName evidence="1">Uncharacterized protein</fullName>
    </submittedName>
</protein>
<comment type="caution">
    <text evidence="1">The sequence shown here is derived from an EMBL/GenBank/DDBJ whole genome shotgun (WGS) entry which is preliminary data.</text>
</comment>
<organism evidence="1 2">
    <name type="scientific">Pistacia integerrima</name>
    <dbReference type="NCBI Taxonomy" id="434235"/>
    <lineage>
        <taxon>Eukaryota</taxon>
        <taxon>Viridiplantae</taxon>
        <taxon>Streptophyta</taxon>
        <taxon>Embryophyta</taxon>
        <taxon>Tracheophyta</taxon>
        <taxon>Spermatophyta</taxon>
        <taxon>Magnoliopsida</taxon>
        <taxon>eudicotyledons</taxon>
        <taxon>Gunneridae</taxon>
        <taxon>Pentapetalae</taxon>
        <taxon>rosids</taxon>
        <taxon>malvids</taxon>
        <taxon>Sapindales</taxon>
        <taxon>Anacardiaceae</taxon>
        <taxon>Pistacia</taxon>
    </lineage>
</organism>
<reference evidence="2" key="1">
    <citation type="journal article" date="2023" name="G3 (Bethesda)">
        <title>Genome assembly and association tests identify interacting loci associated with vigor, precocity, and sex in interspecific pistachio rootstocks.</title>
        <authorList>
            <person name="Palmer W."/>
            <person name="Jacygrad E."/>
            <person name="Sagayaradj S."/>
            <person name="Cavanaugh K."/>
            <person name="Han R."/>
            <person name="Bertier L."/>
            <person name="Beede B."/>
            <person name="Kafkas S."/>
            <person name="Golino D."/>
            <person name="Preece J."/>
            <person name="Michelmore R."/>
        </authorList>
    </citation>
    <scope>NUCLEOTIDE SEQUENCE [LARGE SCALE GENOMIC DNA]</scope>
</reference>
<accession>A0ACC0YDX4</accession>
<evidence type="ECO:0000313" key="1">
    <source>
        <dbReference type="EMBL" id="KAJ0035326.1"/>
    </source>
</evidence>
<dbReference type="Proteomes" id="UP001163603">
    <property type="component" value="Chromosome 7"/>
</dbReference>
<gene>
    <name evidence="1" type="ORF">Pint_25662</name>
</gene>